<dbReference type="EMBL" id="BTGU01000073">
    <property type="protein sequence ID" value="GMN57811.1"/>
    <property type="molecule type" value="Genomic_DNA"/>
</dbReference>
<evidence type="ECO:0000313" key="2">
    <source>
        <dbReference type="Proteomes" id="UP001187192"/>
    </source>
</evidence>
<protein>
    <submittedName>
        <fullName evidence="1">Uncharacterized protein</fullName>
    </submittedName>
</protein>
<proteinExistence type="predicted"/>
<reference evidence="1" key="1">
    <citation type="submission" date="2023-07" db="EMBL/GenBank/DDBJ databases">
        <title>draft genome sequence of fig (Ficus carica).</title>
        <authorList>
            <person name="Takahashi T."/>
            <person name="Nishimura K."/>
        </authorList>
    </citation>
    <scope>NUCLEOTIDE SEQUENCE</scope>
</reference>
<evidence type="ECO:0000313" key="1">
    <source>
        <dbReference type="EMBL" id="GMN57811.1"/>
    </source>
</evidence>
<sequence length="170" mass="19043">MASLGTSEKWAFINTNDFLTSLMEELQDHVDEGDEDRLNCVIQSLEAEINSSTTDVSNDACIEPNDHQSIYNGEDSQSSGLGHMDDRDCSVLLGDFDLNGWNIDDNMEAVPCSPSHDMMNWDMYRFGDEISDSFIGFEGISSSDNSFNACYGVALDDNSLWQEYDSVMYH</sequence>
<organism evidence="1 2">
    <name type="scientific">Ficus carica</name>
    <name type="common">Common fig</name>
    <dbReference type="NCBI Taxonomy" id="3494"/>
    <lineage>
        <taxon>Eukaryota</taxon>
        <taxon>Viridiplantae</taxon>
        <taxon>Streptophyta</taxon>
        <taxon>Embryophyta</taxon>
        <taxon>Tracheophyta</taxon>
        <taxon>Spermatophyta</taxon>
        <taxon>Magnoliopsida</taxon>
        <taxon>eudicotyledons</taxon>
        <taxon>Gunneridae</taxon>
        <taxon>Pentapetalae</taxon>
        <taxon>rosids</taxon>
        <taxon>fabids</taxon>
        <taxon>Rosales</taxon>
        <taxon>Moraceae</taxon>
        <taxon>Ficeae</taxon>
        <taxon>Ficus</taxon>
    </lineage>
</organism>
<dbReference type="AlphaFoldDB" id="A0AA88DM17"/>
<gene>
    <name evidence="1" type="ORF">TIFTF001_026920</name>
</gene>
<accession>A0AA88DM17</accession>
<keyword evidence="2" id="KW-1185">Reference proteome</keyword>
<dbReference type="PANTHER" id="PTHR37611">
    <property type="entry name" value="VIRUS-SPECIFIC-SIGNALING-PATHWAY REGULATED PROTEIN-RELATED"/>
    <property type="match status" value="1"/>
</dbReference>
<dbReference type="Gramene" id="FCD_00024724-RA">
    <property type="protein sequence ID" value="FCD_00024724-RA:cds"/>
    <property type="gene ID" value="FCD_00024724"/>
</dbReference>
<dbReference type="PANTHER" id="PTHR37611:SF2">
    <property type="entry name" value="VIRUS-SPECIFIC-SIGNALING-PATHWAY REGULATED PROTEIN-RELATED"/>
    <property type="match status" value="1"/>
</dbReference>
<dbReference type="Proteomes" id="UP001187192">
    <property type="component" value="Unassembled WGS sequence"/>
</dbReference>
<comment type="caution">
    <text evidence="1">The sequence shown here is derived from an EMBL/GenBank/DDBJ whole genome shotgun (WGS) entry which is preliminary data.</text>
</comment>
<name>A0AA88DM17_FICCA</name>